<gene>
    <name evidence="2" type="ORF">H0H26_04815</name>
</gene>
<evidence type="ECO:0000256" key="1">
    <source>
        <dbReference type="SAM" id="Phobius"/>
    </source>
</evidence>
<evidence type="ECO:0000313" key="2">
    <source>
        <dbReference type="EMBL" id="QRE04915.1"/>
    </source>
</evidence>
<accession>A0A7U2NGS3</accession>
<reference evidence="2 3" key="1">
    <citation type="submission" date="2020-07" db="EMBL/GenBank/DDBJ databases">
        <title>Genomic characterization of Flavobacterium psychrophilum strains.</title>
        <authorList>
            <person name="Castillo D."/>
            <person name="Jorgensen J."/>
            <person name="Middelboe M."/>
        </authorList>
    </citation>
    <scope>NUCLEOTIDE SEQUENCE [LARGE SCALE GENOMIC DNA]</scope>
    <source>
        <strain evidence="2 3">FPS-R7</strain>
    </source>
</reference>
<dbReference type="RefSeq" id="WP_203096239.1">
    <property type="nucleotide sequence ID" value="NZ_CP059075.1"/>
</dbReference>
<dbReference type="AlphaFoldDB" id="A0A7U2NGS3"/>
<sequence>MDRSYLPWYIRNSLDTADIYTDFLLSFLIHKKNGIGKIDQLVLDINKADTSLKLFIEKQNATKYGYAEITKQTDKYIKLKITESGITHFKYISVKYRTKSPTFIKRISLYVLKLMRKFWSFVFISANNNIKIMLESGYAKLIIFIMAVLSFILKDEIRILIFKWWSK</sequence>
<feature type="transmembrane region" description="Helical" evidence="1">
    <location>
        <begin position="132"/>
        <end position="153"/>
    </location>
</feature>
<keyword evidence="1" id="KW-0812">Transmembrane</keyword>
<name>A0A7U2NGS3_FLAPS</name>
<evidence type="ECO:0000313" key="3">
    <source>
        <dbReference type="Proteomes" id="UP000596329"/>
    </source>
</evidence>
<organism evidence="2 3">
    <name type="scientific">Flavobacterium psychrophilum</name>
    <dbReference type="NCBI Taxonomy" id="96345"/>
    <lineage>
        <taxon>Bacteria</taxon>
        <taxon>Pseudomonadati</taxon>
        <taxon>Bacteroidota</taxon>
        <taxon>Flavobacteriia</taxon>
        <taxon>Flavobacteriales</taxon>
        <taxon>Flavobacteriaceae</taxon>
        <taxon>Flavobacterium</taxon>
    </lineage>
</organism>
<dbReference type="EMBL" id="CP059075">
    <property type="protein sequence ID" value="QRE04915.1"/>
    <property type="molecule type" value="Genomic_DNA"/>
</dbReference>
<keyword evidence="1" id="KW-1133">Transmembrane helix</keyword>
<keyword evidence="1" id="KW-0472">Membrane</keyword>
<protein>
    <submittedName>
        <fullName evidence="2">Uncharacterized protein</fullName>
    </submittedName>
</protein>
<dbReference type="Proteomes" id="UP000596329">
    <property type="component" value="Chromosome"/>
</dbReference>
<proteinExistence type="predicted"/>